<dbReference type="Proteomes" id="UP000006427">
    <property type="component" value="Unassembled WGS sequence"/>
</dbReference>
<dbReference type="PaxDb" id="469381-Dpep_0312"/>
<name>D2Z3N8_9BACT</name>
<reference evidence="6 7" key="1">
    <citation type="journal article" date="2010" name="Stand. Genomic Sci.">
        <title>Permanent draft genome sequence of Dethiosulfovibrio peptidovorans type strain (SEBR 4207).</title>
        <authorList>
            <person name="Labutti K."/>
            <person name="Mayilraj S."/>
            <person name="Clum A."/>
            <person name="Lucas S."/>
            <person name="Glavina Del Rio T."/>
            <person name="Nolan M."/>
            <person name="Tice H."/>
            <person name="Cheng J.F."/>
            <person name="Pitluck S."/>
            <person name="Liolios K."/>
            <person name="Ivanova N."/>
            <person name="Mavromatis K."/>
            <person name="Mikhailova N."/>
            <person name="Pati A."/>
            <person name="Goodwin L."/>
            <person name="Chen A."/>
            <person name="Palaniappan K."/>
            <person name="Land M."/>
            <person name="Hauser L."/>
            <person name="Chang Y.J."/>
            <person name="Jeffries C.D."/>
            <person name="Rohde M."/>
            <person name="Spring S."/>
            <person name="Goker M."/>
            <person name="Woyke T."/>
            <person name="Bristow J."/>
            <person name="Eisen J.A."/>
            <person name="Markowitz V."/>
            <person name="Hugenholtz P."/>
            <person name="Kyrpides N.C."/>
            <person name="Klenk H.P."/>
            <person name="Lapidus A."/>
        </authorList>
    </citation>
    <scope>NUCLEOTIDE SEQUENCE [LARGE SCALE GENOMIC DNA]</scope>
    <source>
        <strain evidence="6 7">DSM 11002</strain>
    </source>
</reference>
<accession>D2Z3N8</accession>
<keyword evidence="1 5" id="KW-0723">Serine/threonine-protein kinase</keyword>
<keyword evidence="7" id="KW-1185">Reference proteome</keyword>
<gene>
    <name evidence="6" type="ORF">Dpep_0312</name>
</gene>
<dbReference type="RefSeq" id="WP_005659007.1">
    <property type="nucleotide sequence ID" value="NZ_ABTR02000001.1"/>
</dbReference>
<evidence type="ECO:0000256" key="4">
    <source>
        <dbReference type="ARBA" id="ARBA00022777"/>
    </source>
</evidence>
<dbReference type="EC" id="2.7.11.32" evidence="5"/>
<evidence type="ECO:0000313" key="6">
    <source>
        <dbReference type="EMBL" id="EFC90344.1"/>
    </source>
</evidence>
<comment type="function">
    <text evidence="5">Bifunctional serine/threonine kinase and phosphorylase involved in the regulation of the pyruvate, phosphate dikinase (PPDK) by catalyzing its phosphorylation/dephosphorylation.</text>
</comment>
<evidence type="ECO:0000256" key="1">
    <source>
        <dbReference type="ARBA" id="ARBA00022527"/>
    </source>
</evidence>
<dbReference type="HAMAP" id="MF_00921">
    <property type="entry name" value="PDRP"/>
    <property type="match status" value="1"/>
</dbReference>
<dbReference type="AlphaFoldDB" id="D2Z3N8"/>
<evidence type="ECO:0000256" key="2">
    <source>
        <dbReference type="ARBA" id="ARBA00022679"/>
    </source>
</evidence>
<dbReference type="PANTHER" id="PTHR31756">
    <property type="entry name" value="PYRUVATE, PHOSPHATE DIKINASE REGULATORY PROTEIN 1, CHLOROPLASTIC"/>
    <property type="match status" value="1"/>
</dbReference>
<dbReference type="InterPro" id="IPR026565">
    <property type="entry name" value="PPDK_reg"/>
</dbReference>
<keyword evidence="4 5" id="KW-0418">Kinase</keyword>
<dbReference type="eggNOG" id="COG1806">
    <property type="taxonomic scope" value="Bacteria"/>
</dbReference>
<dbReference type="PANTHER" id="PTHR31756:SF3">
    <property type="entry name" value="PYRUVATE, PHOSPHATE DIKINASE REGULATORY PROTEIN 1, CHLOROPLASTIC"/>
    <property type="match status" value="1"/>
</dbReference>
<dbReference type="Pfam" id="PF03618">
    <property type="entry name" value="Kinase-PPPase"/>
    <property type="match status" value="1"/>
</dbReference>
<protein>
    <recommendedName>
        <fullName evidence="5">Putative pyruvate, phosphate dikinase regulatory protein</fullName>
        <shortName evidence="5">PPDK regulatory protein</shortName>
        <ecNumber evidence="5">2.7.11.32</ecNumber>
        <ecNumber evidence="5">2.7.4.27</ecNumber>
    </recommendedName>
</protein>
<dbReference type="EMBL" id="ABTR02000001">
    <property type="protein sequence ID" value="EFC90344.1"/>
    <property type="molecule type" value="Genomic_DNA"/>
</dbReference>
<dbReference type="GO" id="GO:0016776">
    <property type="term" value="F:phosphotransferase activity, phosphate group as acceptor"/>
    <property type="evidence" value="ECO:0007669"/>
    <property type="project" value="UniProtKB-UniRule"/>
</dbReference>
<dbReference type="NCBIfam" id="NF003742">
    <property type="entry name" value="PRK05339.1"/>
    <property type="match status" value="1"/>
</dbReference>
<dbReference type="GO" id="GO:0043531">
    <property type="term" value="F:ADP binding"/>
    <property type="evidence" value="ECO:0007669"/>
    <property type="project" value="UniProtKB-UniRule"/>
</dbReference>
<comment type="catalytic activity">
    <reaction evidence="5">
        <text>N(tele)-phospho-L-histidyl/O-phospho-L-threonyl-[pyruvate, phosphate dikinase] + phosphate + H(+) = N(tele)-phospho-L-histidyl/L-threonyl-[pyruvate, phosphate dikinase] + diphosphate</text>
        <dbReference type="Rhea" id="RHEA:43696"/>
        <dbReference type="Rhea" id="RHEA-COMP:10650"/>
        <dbReference type="Rhea" id="RHEA-COMP:10651"/>
        <dbReference type="ChEBI" id="CHEBI:15378"/>
        <dbReference type="ChEBI" id="CHEBI:30013"/>
        <dbReference type="ChEBI" id="CHEBI:33019"/>
        <dbReference type="ChEBI" id="CHEBI:43474"/>
        <dbReference type="ChEBI" id="CHEBI:61977"/>
        <dbReference type="ChEBI" id="CHEBI:83586"/>
        <dbReference type="EC" id="2.7.4.27"/>
    </reaction>
</comment>
<proteinExistence type="inferred from homology"/>
<keyword evidence="2 5" id="KW-0808">Transferase</keyword>
<organism evidence="6 7">
    <name type="scientific">Dethiosulfovibrio peptidovorans DSM 11002</name>
    <dbReference type="NCBI Taxonomy" id="469381"/>
    <lineage>
        <taxon>Bacteria</taxon>
        <taxon>Thermotogati</taxon>
        <taxon>Synergistota</taxon>
        <taxon>Synergistia</taxon>
        <taxon>Synergistales</taxon>
        <taxon>Dethiosulfovibrionaceae</taxon>
        <taxon>Dethiosulfovibrio</taxon>
    </lineage>
</organism>
<comment type="caution">
    <text evidence="6">The sequence shown here is derived from an EMBL/GenBank/DDBJ whole genome shotgun (WGS) entry which is preliminary data.</text>
</comment>
<dbReference type="EC" id="2.7.4.27" evidence="5"/>
<evidence type="ECO:0000256" key="3">
    <source>
        <dbReference type="ARBA" id="ARBA00022741"/>
    </source>
</evidence>
<evidence type="ECO:0000313" key="7">
    <source>
        <dbReference type="Proteomes" id="UP000006427"/>
    </source>
</evidence>
<dbReference type="GO" id="GO:0005524">
    <property type="term" value="F:ATP binding"/>
    <property type="evidence" value="ECO:0007669"/>
    <property type="project" value="InterPro"/>
</dbReference>
<keyword evidence="3 5" id="KW-0547">Nucleotide-binding</keyword>
<sequence>MRIERGFLVLAEEGQDLNIFVISDFTGETAHSVALAAARQFPDKRIKFTRYRYLKEPDMARQVCELAKESGAVIVCTLVEHKIRACFRKEAQRYGVEVVDIFGPLMDAFSSHLGVPPLEEPGLMHQMDEAYFKRVKAIEYSITCDDGSNPHLLGEADLVILGVSRTCKTPLSMYLANKGYRTGNIPLVPELDPPEQLFQVPRARIVGLVIDPNALMQIRRERLQMLGLDPEKASYAQRDRVEKELVYARSVMNRVGATVFDVTGRAIEETAQEVLDFIGNNS</sequence>
<comment type="catalytic activity">
    <reaction evidence="5">
        <text>N(tele)-phospho-L-histidyl/L-threonyl-[pyruvate, phosphate dikinase] + ADP = N(tele)-phospho-L-histidyl/O-phospho-L-threonyl-[pyruvate, phosphate dikinase] + AMP + H(+)</text>
        <dbReference type="Rhea" id="RHEA:43692"/>
        <dbReference type="Rhea" id="RHEA-COMP:10650"/>
        <dbReference type="Rhea" id="RHEA-COMP:10651"/>
        <dbReference type="ChEBI" id="CHEBI:15378"/>
        <dbReference type="ChEBI" id="CHEBI:30013"/>
        <dbReference type="ChEBI" id="CHEBI:61977"/>
        <dbReference type="ChEBI" id="CHEBI:83586"/>
        <dbReference type="ChEBI" id="CHEBI:456215"/>
        <dbReference type="ChEBI" id="CHEBI:456216"/>
        <dbReference type="EC" id="2.7.11.32"/>
    </reaction>
</comment>
<dbReference type="InterPro" id="IPR005177">
    <property type="entry name" value="Kinase-pyrophosphorylase"/>
</dbReference>
<feature type="binding site" evidence="5">
    <location>
        <begin position="162"/>
        <end position="169"/>
    </location>
    <ligand>
        <name>ADP</name>
        <dbReference type="ChEBI" id="CHEBI:456216"/>
    </ligand>
</feature>
<dbReference type="STRING" id="469381.Dpep_0312"/>
<evidence type="ECO:0000256" key="5">
    <source>
        <dbReference type="HAMAP-Rule" id="MF_00921"/>
    </source>
</evidence>
<comment type="similarity">
    <text evidence="5">Belongs to the pyruvate, phosphate/water dikinase regulatory protein family. PDRP subfamily.</text>
</comment>
<dbReference type="GO" id="GO:0004674">
    <property type="term" value="F:protein serine/threonine kinase activity"/>
    <property type="evidence" value="ECO:0007669"/>
    <property type="project" value="UniProtKB-UniRule"/>
</dbReference>